<dbReference type="KEGG" id="ehd:ERCIPSTX3056_333"/>
<dbReference type="Pfam" id="PF17769">
    <property type="entry name" value="PurK_C"/>
    <property type="match status" value="1"/>
</dbReference>
<dbReference type="SUPFAM" id="SSF51246">
    <property type="entry name" value="Rudiment single hybrid motif"/>
    <property type="match status" value="1"/>
</dbReference>
<dbReference type="GO" id="GO:0046872">
    <property type="term" value="F:metal ion binding"/>
    <property type="evidence" value="ECO:0007669"/>
    <property type="project" value="InterPro"/>
</dbReference>
<comment type="catalytic activity">
    <reaction evidence="5">
        <text>5-amino-1-(5-phospho-beta-D-ribosyl)imidazole + hydrogencarbonate + ATP = 5-carboxyamino-1-(5-phospho-D-ribosyl)imidazole + ADP + phosphate + 2 H(+)</text>
        <dbReference type="Rhea" id="RHEA:19317"/>
        <dbReference type="ChEBI" id="CHEBI:15378"/>
        <dbReference type="ChEBI" id="CHEBI:17544"/>
        <dbReference type="ChEBI" id="CHEBI:30616"/>
        <dbReference type="ChEBI" id="CHEBI:43474"/>
        <dbReference type="ChEBI" id="CHEBI:58730"/>
        <dbReference type="ChEBI" id="CHEBI:137981"/>
        <dbReference type="ChEBI" id="CHEBI:456216"/>
        <dbReference type="EC" id="6.3.4.18"/>
    </reaction>
</comment>
<dbReference type="NCBIfam" id="TIGR01161">
    <property type="entry name" value="purK"/>
    <property type="match status" value="1"/>
</dbReference>
<dbReference type="PANTHER" id="PTHR11609">
    <property type="entry name" value="PURINE BIOSYNTHESIS PROTEIN 6/7, PUR6/7"/>
    <property type="match status" value="1"/>
</dbReference>
<comment type="pathway">
    <text evidence="5">Purine metabolism; IMP biosynthesis via de novo pathway; 5-amino-1-(5-phospho-D-ribosyl)imidazole-4-carboxylate from 5-amino-1-(5-phospho-D-ribosyl)imidazole (N5-CAIR route): step 1/2.</text>
</comment>
<organism evidence="7 8">
    <name type="scientific">Candidatus Erwinia haradaeae</name>
    <dbReference type="NCBI Taxonomy" id="1922217"/>
    <lineage>
        <taxon>Bacteria</taxon>
        <taxon>Pseudomonadati</taxon>
        <taxon>Pseudomonadota</taxon>
        <taxon>Gammaproteobacteria</taxon>
        <taxon>Enterobacterales</taxon>
        <taxon>Erwiniaceae</taxon>
        <taxon>Erwinia</taxon>
    </lineage>
</organism>
<keyword evidence="2 5" id="KW-0658">Purine biosynthesis</keyword>
<dbReference type="OrthoDB" id="9804625at2"/>
<dbReference type="InterPro" id="IPR016185">
    <property type="entry name" value="PreATP-grasp_dom_sf"/>
</dbReference>
<dbReference type="InterPro" id="IPR040686">
    <property type="entry name" value="PurK_C"/>
</dbReference>
<reference evidence="7 8" key="1">
    <citation type="submission" date="2019-02" db="EMBL/GenBank/DDBJ databases">
        <authorList>
            <person name="Manzano-Marin A."/>
            <person name="Manzano-Marin A."/>
        </authorList>
    </citation>
    <scope>NUCLEOTIDE SEQUENCE [LARGE SCALE GENOMIC DNA]</scope>
    <source>
        <strain evidence="7 8">ErCipseudotaxifoliae</strain>
    </source>
</reference>
<comment type="similarity">
    <text evidence="5">Belongs to the PurK/PurT family.</text>
</comment>
<evidence type="ECO:0000313" key="8">
    <source>
        <dbReference type="Proteomes" id="UP000294462"/>
    </source>
</evidence>
<dbReference type="InterPro" id="IPR011761">
    <property type="entry name" value="ATP-grasp"/>
</dbReference>
<dbReference type="GO" id="GO:0006189">
    <property type="term" value="P:'de novo' IMP biosynthetic process"/>
    <property type="evidence" value="ECO:0007669"/>
    <property type="project" value="UniProtKB-UniPathway"/>
</dbReference>
<dbReference type="SUPFAM" id="SSF56059">
    <property type="entry name" value="Glutathione synthetase ATP-binding domain-like"/>
    <property type="match status" value="1"/>
</dbReference>
<evidence type="ECO:0000256" key="1">
    <source>
        <dbReference type="ARBA" id="ARBA00022741"/>
    </source>
</evidence>
<dbReference type="UniPathway" id="UPA00074">
    <property type="reaction ID" value="UER00942"/>
</dbReference>
<dbReference type="GO" id="GO:0004638">
    <property type="term" value="F:phosphoribosylaminoimidazole carboxylase activity"/>
    <property type="evidence" value="ECO:0007669"/>
    <property type="project" value="InterPro"/>
</dbReference>
<evidence type="ECO:0000256" key="4">
    <source>
        <dbReference type="PROSITE-ProRule" id="PRU00409"/>
    </source>
</evidence>
<dbReference type="PANTHER" id="PTHR11609:SF5">
    <property type="entry name" value="PHOSPHORIBOSYLAMINOIMIDAZOLE CARBOXYLASE"/>
    <property type="match status" value="1"/>
</dbReference>
<evidence type="ECO:0000256" key="3">
    <source>
        <dbReference type="ARBA" id="ARBA00022840"/>
    </source>
</evidence>
<dbReference type="GO" id="GO:0005524">
    <property type="term" value="F:ATP binding"/>
    <property type="evidence" value="ECO:0007669"/>
    <property type="project" value="UniProtKB-UniRule"/>
</dbReference>
<feature type="domain" description="ATP-grasp" evidence="6">
    <location>
        <begin position="84"/>
        <end position="266"/>
    </location>
</feature>
<dbReference type="RefSeq" id="WP_072666234.1">
    <property type="nucleotide sequence ID" value="NZ_LR217725.1"/>
</dbReference>
<dbReference type="EMBL" id="LR217725">
    <property type="protein sequence ID" value="VFP86904.1"/>
    <property type="molecule type" value="Genomic_DNA"/>
</dbReference>
<sequence length="356" mass="40215">MKPVYVLGTGQLGHMLRQAGESLGVTVHLIELDSNLQTLPVDKSVITTEIEFWPNTVLTRKISKSSSFINHNVFPILTDRLSQKKLLNDLNLATVPWAFLSCKMQWPQVFSNLGQRVIVKSRHGGYDGRGQWHVSPDNTNTLPDTLYGHCIVEKNIHFSNEISLIGARGRNGATAFYPLTHNFHENGMLRTSVALLNKNTQQSIAEHMLSVIMHKLNYIGVMTMECFVVSDGLLINELSARVHNSGHWTQNAASISQFELHLRAILNLPLPTPVIHMPAVMLNLIGIKPHMAWLSEPRLHLHWYNKIVRDNRKVGHINLVDTSPIVLSRVLHSLLPVLPVEYANYILWARNKLSQQ</sequence>
<dbReference type="Gene3D" id="3.40.50.20">
    <property type="match status" value="1"/>
</dbReference>
<dbReference type="PROSITE" id="PS50975">
    <property type="entry name" value="ATP_GRASP"/>
    <property type="match status" value="1"/>
</dbReference>
<dbReference type="Proteomes" id="UP000294462">
    <property type="component" value="Chromosome"/>
</dbReference>
<evidence type="ECO:0000256" key="5">
    <source>
        <dbReference type="RuleBase" id="RU361200"/>
    </source>
</evidence>
<keyword evidence="5 7" id="KW-0436">Ligase</keyword>
<dbReference type="Gene3D" id="3.30.1490.20">
    <property type="entry name" value="ATP-grasp fold, A domain"/>
    <property type="match status" value="1"/>
</dbReference>
<dbReference type="Gene3D" id="3.30.470.20">
    <property type="entry name" value="ATP-grasp fold, B domain"/>
    <property type="match status" value="1"/>
</dbReference>
<evidence type="ECO:0000259" key="6">
    <source>
        <dbReference type="PROSITE" id="PS50975"/>
    </source>
</evidence>
<evidence type="ECO:0000313" key="7">
    <source>
        <dbReference type="EMBL" id="VFP86904.1"/>
    </source>
</evidence>
<dbReference type="InterPro" id="IPR011054">
    <property type="entry name" value="Rudment_hybrid_motif"/>
</dbReference>
<dbReference type="EC" id="6.3.4.18" evidence="5"/>
<keyword evidence="1 4" id="KW-0547">Nucleotide-binding</keyword>
<dbReference type="AlphaFoldDB" id="A0A451DJQ0"/>
<evidence type="ECO:0000256" key="2">
    <source>
        <dbReference type="ARBA" id="ARBA00022755"/>
    </source>
</evidence>
<keyword evidence="8" id="KW-1185">Reference proteome</keyword>
<comment type="function">
    <text evidence="5">Catalyzes the ATP-dependent conversion of 5-aminoimidazole ribonucleotide (AIR) and HCO(3)- to N5-carboxyaminoimidazole ribonucleotide (N5-CAIR).</text>
</comment>
<keyword evidence="3 4" id="KW-0067">ATP-binding</keyword>
<dbReference type="GO" id="GO:0005829">
    <property type="term" value="C:cytosol"/>
    <property type="evidence" value="ECO:0007669"/>
    <property type="project" value="TreeGrafter"/>
</dbReference>
<dbReference type="InterPro" id="IPR005875">
    <property type="entry name" value="PurK"/>
</dbReference>
<proteinExistence type="inferred from homology"/>
<gene>
    <name evidence="5 7" type="primary">purK</name>
    <name evidence="7" type="ORF">ERCIPSTX3056_333</name>
</gene>
<dbReference type="NCBIfam" id="NF004678">
    <property type="entry name" value="PRK06019.1-4"/>
    <property type="match status" value="1"/>
</dbReference>
<dbReference type="GO" id="GO:0034028">
    <property type="term" value="F:5-(carboxyamino)imidazole ribonucleotide synthase activity"/>
    <property type="evidence" value="ECO:0007669"/>
    <property type="project" value="UniProtKB-EC"/>
</dbReference>
<dbReference type="InterPro" id="IPR013815">
    <property type="entry name" value="ATP_grasp_subdomain_1"/>
</dbReference>
<protein>
    <recommendedName>
        <fullName evidence="5">N5-carboxyaminoimidazole ribonucleotide synthase</fullName>
        <shortName evidence="5">N5-CAIR synthase</shortName>
        <ecNumber evidence="5">6.3.4.18</ecNumber>
    </recommendedName>
    <alternativeName>
        <fullName evidence="5">5-(carboxyamino)imidazole ribonucleotide synthetase</fullName>
    </alternativeName>
</protein>
<dbReference type="InterPro" id="IPR003135">
    <property type="entry name" value="ATP-grasp_carboxylate-amine"/>
</dbReference>
<dbReference type="SUPFAM" id="SSF52440">
    <property type="entry name" value="PreATP-grasp domain"/>
    <property type="match status" value="1"/>
</dbReference>
<comment type="subunit">
    <text evidence="5">Homodimer.</text>
</comment>
<accession>A0A451DJQ0</accession>
<name>A0A451DJQ0_9GAMM</name>
<dbReference type="Pfam" id="PF02222">
    <property type="entry name" value="ATP-grasp"/>
    <property type="match status" value="1"/>
</dbReference>